<dbReference type="AlphaFoldDB" id="A6TNZ4"/>
<evidence type="ECO:0000256" key="4">
    <source>
        <dbReference type="ARBA" id="ARBA00022729"/>
    </source>
</evidence>
<dbReference type="Pfam" id="PF13416">
    <property type="entry name" value="SBP_bac_8"/>
    <property type="match status" value="1"/>
</dbReference>
<feature type="chain" id="PRO_5038958252" evidence="5">
    <location>
        <begin position="22"/>
        <end position="442"/>
    </location>
</feature>
<comment type="similarity">
    <text evidence="2">Belongs to the bacterial solute-binding protein 1 family.</text>
</comment>
<dbReference type="PANTHER" id="PTHR43649:SF31">
    <property type="entry name" value="SN-GLYCEROL-3-PHOSPHATE-BINDING PERIPLASMIC PROTEIN UGPB"/>
    <property type="match status" value="1"/>
</dbReference>
<dbReference type="SUPFAM" id="SSF53850">
    <property type="entry name" value="Periplasmic binding protein-like II"/>
    <property type="match status" value="1"/>
</dbReference>
<sequence>MKKIVSMVLCALMMVVLIGCSNNDTNEVASGGNQDENGEEIQEVVELEFWHALSDENGDVLQNLIDQFNNENEFIHVNAYFQGHYRDLFEKLNGAAQANTLPTITMIYNNRLTAYVMNDFAEDLGPYIYDSEKGMDSAVWEDIPLGLRNDGMWDGKHYSLPFNKGSYLMFYNVDALEAEGLKVPTTWDQLENAARVLSKDGKTGLVLNQSAGIDFSFWVEQAGGHIYDEELEVPSIDSEGVKVAYEFITGMVEEGIAQLAGEDNYITGPMSRGESFIGFASSSNLPRMEEASRETGVNWAVAELPSGKREAALFSGTDITMFNTSTQEQKDAAWEFIKFWYQTDITTKWGMESGYIPLTYAGAEHPEFKSYLEKDPSKIPAIGQLSAAYQDPNGLNGYAIHSNMQTALEEILAGVKTIDEALETAQENATREMEEAKRNFAQ</sequence>
<name>A6TNZ4_ALKMQ</name>
<feature type="signal peptide" evidence="5">
    <location>
        <begin position="1"/>
        <end position="21"/>
    </location>
</feature>
<dbReference type="RefSeq" id="WP_012062950.1">
    <property type="nucleotide sequence ID" value="NC_009633.1"/>
</dbReference>
<gene>
    <name evidence="6" type="ordered locus">Amet_1736</name>
</gene>
<dbReference type="InterPro" id="IPR050490">
    <property type="entry name" value="Bact_solute-bd_prot1"/>
</dbReference>
<keyword evidence="4 5" id="KW-0732">Signal</keyword>
<dbReference type="Gene3D" id="3.40.190.10">
    <property type="entry name" value="Periplasmic binding protein-like II"/>
    <property type="match status" value="2"/>
</dbReference>
<dbReference type="PROSITE" id="PS51257">
    <property type="entry name" value="PROKAR_LIPOPROTEIN"/>
    <property type="match status" value="1"/>
</dbReference>
<dbReference type="PANTHER" id="PTHR43649">
    <property type="entry name" value="ARABINOSE-BINDING PROTEIN-RELATED"/>
    <property type="match status" value="1"/>
</dbReference>
<evidence type="ECO:0000256" key="3">
    <source>
        <dbReference type="ARBA" id="ARBA00022448"/>
    </source>
</evidence>
<proteinExistence type="inferred from homology"/>
<dbReference type="HOGENOM" id="CLU_031285_3_1_9"/>
<dbReference type="KEGG" id="amt:Amet_1736"/>
<dbReference type="Proteomes" id="UP000001572">
    <property type="component" value="Chromosome"/>
</dbReference>
<dbReference type="OrthoDB" id="9795467at2"/>
<dbReference type="eggNOG" id="COG1653">
    <property type="taxonomic scope" value="Bacteria"/>
</dbReference>
<dbReference type="InterPro" id="IPR006059">
    <property type="entry name" value="SBP"/>
</dbReference>
<reference evidence="7" key="1">
    <citation type="journal article" date="2016" name="Genome Announc.">
        <title>Complete genome sequence of Alkaliphilus metalliredigens strain QYMF, an alkaliphilic and metal-reducing bacterium isolated from borax-contaminated leachate ponds.</title>
        <authorList>
            <person name="Hwang C."/>
            <person name="Copeland A."/>
            <person name="Lucas S."/>
            <person name="Lapidus A."/>
            <person name="Barry K."/>
            <person name="Detter J.C."/>
            <person name="Glavina Del Rio T."/>
            <person name="Hammon N."/>
            <person name="Israni S."/>
            <person name="Dalin E."/>
            <person name="Tice H."/>
            <person name="Pitluck S."/>
            <person name="Chertkov O."/>
            <person name="Brettin T."/>
            <person name="Bruce D."/>
            <person name="Han C."/>
            <person name="Schmutz J."/>
            <person name="Larimer F."/>
            <person name="Land M.L."/>
            <person name="Hauser L."/>
            <person name="Kyrpides N."/>
            <person name="Mikhailova N."/>
            <person name="Ye Q."/>
            <person name="Zhou J."/>
            <person name="Richardson P."/>
            <person name="Fields M.W."/>
        </authorList>
    </citation>
    <scope>NUCLEOTIDE SEQUENCE [LARGE SCALE GENOMIC DNA]</scope>
    <source>
        <strain evidence="7">QYMF</strain>
    </source>
</reference>
<organism evidence="6 7">
    <name type="scientific">Alkaliphilus metalliredigens (strain QYMF)</name>
    <dbReference type="NCBI Taxonomy" id="293826"/>
    <lineage>
        <taxon>Bacteria</taxon>
        <taxon>Bacillati</taxon>
        <taxon>Bacillota</taxon>
        <taxon>Clostridia</taxon>
        <taxon>Peptostreptococcales</taxon>
        <taxon>Natronincolaceae</taxon>
        <taxon>Alkaliphilus</taxon>
    </lineage>
</organism>
<keyword evidence="7" id="KW-1185">Reference proteome</keyword>
<evidence type="ECO:0000256" key="5">
    <source>
        <dbReference type="SAM" id="SignalP"/>
    </source>
</evidence>
<evidence type="ECO:0000256" key="2">
    <source>
        <dbReference type="ARBA" id="ARBA00008520"/>
    </source>
</evidence>
<keyword evidence="3" id="KW-0813">Transport</keyword>
<accession>A6TNZ4</accession>
<dbReference type="CDD" id="cd14748">
    <property type="entry name" value="PBP2_UgpB"/>
    <property type="match status" value="1"/>
</dbReference>
<dbReference type="GO" id="GO:0030313">
    <property type="term" value="C:cell envelope"/>
    <property type="evidence" value="ECO:0007669"/>
    <property type="project" value="UniProtKB-SubCell"/>
</dbReference>
<protein>
    <submittedName>
        <fullName evidence="6">Extracellular solute-binding protein, family 1</fullName>
    </submittedName>
</protein>
<evidence type="ECO:0000313" key="6">
    <source>
        <dbReference type="EMBL" id="ABR47912.1"/>
    </source>
</evidence>
<evidence type="ECO:0000256" key="1">
    <source>
        <dbReference type="ARBA" id="ARBA00004196"/>
    </source>
</evidence>
<evidence type="ECO:0000313" key="7">
    <source>
        <dbReference type="Proteomes" id="UP000001572"/>
    </source>
</evidence>
<comment type="subcellular location">
    <subcellularLocation>
        <location evidence="1">Cell envelope</location>
    </subcellularLocation>
</comment>
<dbReference type="STRING" id="293826.Amet_1736"/>
<dbReference type="EMBL" id="CP000724">
    <property type="protein sequence ID" value="ABR47912.1"/>
    <property type="molecule type" value="Genomic_DNA"/>
</dbReference>